<dbReference type="SUPFAM" id="SSF52821">
    <property type="entry name" value="Rhodanese/Cell cycle control phosphatase"/>
    <property type="match status" value="1"/>
</dbReference>
<dbReference type="Pfam" id="PF00581">
    <property type="entry name" value="Rhodanese"/>
    <property type="match status" value="1"/>
</dbReference>
<dbReference type="Proteomes" id="UP001149822">
    <property type="component" value="Unassembled WGS sequence"/>
</dbReference>
<dbReference type="RefSeq" id="WP_268944242.1">
    <property type="nucleotide sequence ID" value="NZ_JAPTYD010000071.1"/>
</dbReference>
<dbReference type="EMBL" id="JAPTYD010000071">
    <property type="protein sequence ID" value="MCZ0964146.1"/>
    <property type="molecule type" value="Genomic_DNA"/>
</dbReference>
<dbReference type="InterPro" id="IPR036873">
    <property type="entry name" value="Rhodanese-like_dom_sf"/>
</dbReference>
<dbReference type="SMART" id="SM00450">
    <property type="entry name" value="RHOD"/>
    <property type="match status" value="1"/>
</dbReference>
<reference evidence="2" key="1">
    <citation type="submission" date="2022-12" db="EMBL/GenBank/DDBJ databases">
        <title>Paracoccus sp. EF6 isolated from a lake water.</title>
        <authorList>
            <person name="Liu H."/>
        </authorList>
    </citation>
    <scope>NUCLEOTIDE SEQUENCE</scope>
    <source>
        <strain evidence="2">EF6</strain>
    </source>
</reference>
<dbReference type="PROSITE" id="PS50206">
    <property type="entry name" value="RHODANESE_3"/>
    <property type="match status" value="1"/>
</dbReference>
<dbReference type="Pfam" id="PF09828">
    <property type="entry name" value="ChrB_C"/>
    <property type="match status" value="1"/>
</dbReference>
<accession>A0ABT4JAI7</accession>
<dbReference type="InterPro" id="IPR018634">
    <property type="entry name" value="ChrB_C"/>
</dbReference>
<evidence type="ECO:0000313" key="2">
    <source>
        <dbReference type="EMBL" id="MCZ0964146.1"/>
    </source>
</evidence>
<evidence type="ECO:0000313" key="3">
    <source>
        <dbReference type="Proteomes" id="UP001149822"/>
    </source>
</evidence>
<feature type="domain" description="Rhodanese" evidence="1">
    <location>
        <begin position="18"/>
        <end position="113"/>
    </location>
</feature>
<protein>
    <submittedName>
        <fullName evidence="2">Sulfurtransferase/chromate resistance protein</fullName>
    </submittedName>
</protein>
<keyword evidence="3" id="KW-1185">Reference proteome</keyword>
<evidence type="ECO:0000259" key="1">
    <source>
        <dbReference type="PROSITE" id="PS50206"/>
    </source>
</evidence>
<proteinExistence type="predicted"/>
<organism evidence="2 3">
    <name type="scientific">Paracoccus benzoatiresistens</name>
    <dbReference type="NCBI Taxonomy" id="2997341"/>
    <lineage>
        <taxon>Bacteria</taxon>
        <taxon>Pseudomonadati</taxon>
        <taxon>Pseudomonadota</taxon>
        <taxon>Alphaproteobacteria</taxon>
        <taxon>Rhodobacterales</taxon>
        <taxon>Paracoccaceae</taxon>
        <taxon>Paracoccus</taxon>
    </lineage>
</organism>
<dbReference type="InterPro" id="IPR001763">
    <property type="entry name" value="Rhodanese-like_dom"/>
</dbReference>
<dbReference type="Gene3D" id="3.40.250.10">
    <property type="entry name" value="Rhodanese-like domain"/>
    <property type="match status" value="1"/>
</dbReference>
<name>A0ABT4JAI7_9RHOB</name>
<gene>
    <name evidence="2" type="ORF">OU682_21425</name>
</gene>
<sequence length="280" mass="30267">MPSPNAISHDKLARLVGTARAPIILDVRSDEDFDADPRLLPGALRADDRALRADDRALADLPPRPAGPVIALCHAGHCRSQGAAAWLRAEGRAAEYLDGGFAAWREADLPLINPATLPPRDAQGRTVWVTRARPKIDRIACPWLIRRFVDPSAVILFVAPSEVEGVAERHDAAPFDIEGVFFSHRGELCSFDVMLAELGLSIPALDRLATIVRGADTARLDLAPEAAGLLAVSLGLSRMYADDLEQLEAGMLVYDAFYRWARDATGETHNWPGAKTGAAL</sequence>
<comment type="caution">
    <text evidence="2">The sequence shown here is derived from an EMBL/GenBank/DDBJ whole genome shotgun (WGS) entry which is preliminary data.</text>
</comment>